<dbReference type="InterPro" id="IPR025857">
    <property type="entry name" value="MacB_PCD"/>
</dbReference>
<feature type="domain" description="ABC3 transporter permease C-terminal" evidence="8">
    <location>
        <begin position="276"/>
        <end position="337"/>
    </location>
</feature>
<evidence type="ECO:0008006" key="12">
    <source>
        <dbReference type="Google" id="ProtNLM"/>
    </source>
</evidence>
<protein>
    <recommendedName>
        <fullName evidence="12">ABC-type antimicrobial peptide transport system, permease component</fullName>
    </recommendedName>
</protein>
<dbReference type="InterPro" id="IPR003838">
    <property type="entry name" value="ABC3_permease_C"/>
</dbReference>
<gene>
    <name evidence="10" type="ORF">XD97_0397</name>
</gene>
<keyword evidence="5 7" id="KW-0472">Membrane</keyword>
<dbReference type="Pfam" id="PF12704">
    <property type="entry name" value="MacB_PCD"/>
    <property type="match status" value="1"/>
</dbReference>
<dbReference type="AlphaFoldDB" id="A0A124FYY2"/>
<comment type="similarity">
    <text evidence="6">Belongs to the ABC-4 integral membrane protein family.</text>
</comment>
<evidence type="ECO:0000256" key="3">
    <source>
        <dbReference type="ARBA" id="ARBA00022692"/>
    </source>
</evidence>
<feature type="transmembrane region" description="Helical" evidence="7">
    <location>
        <begin position="317"/>
        <end position="336"/>
    </location>
</feature>
<dbReference type="EMBL" id="LGGS01000080">
    <property type="protein sequence ID" value="KUK82600.1"/>
    <property type="molecule type" value="Genomic_DNA"/>
</dbReference>
<keyword evidence="3 7" id="KW-0812">Transmembrane</keyword>
<feature type="domain" description="MacB-like periplasmic core" evidence="9">
    <location>
        <begin position="21"/>
        <end position="236"/>
    </location>
</feature>
<feature type="transmembrane region" description="Helical" evidence="7">
    <location>
        <begin position="21"/>
        <end position="42"/>
    </location>
</feature>
<dbReference type="PANTHER" id="PTHR30572">
    <property type="entry name" value="MEMBRANE COMPONENT OF TRANSPORTER-RELATED"/>
    <property type="match status" value="1"/>
</dbReference>
<comment type="caution">
    <text evidence="10">The sequence shown here is derived from an EMBL/GenBank/DDBJ whole genome shotgun (WGS) entry which is preliminary data.</text>
</comment>
<evidence type="ECO:0000256" key="5">
    <source>
        <dbReference type="ARBA" id="ARBA00023136"/>
    </source>
</evidence>
<sequence>MRLKQLLKLIIINITQNKMRTFLTTLGVIVGTATIFMVVAIGKGGEAQVNEQYSKLNVGTIIVMPAMRGRVADPLTKEDAQLFLASEYIARAFPVLSGNGEITYDNYSVDGGYMAILPEFQTGNNLTVRQGRAIGEEDENHKNRCAVVGAGLANALTDDHPDAIVGHSISINNRKFEVVGVYHQVGDSGSGLSYDDAVFVPYTVGERYLPGTRANPIINVQATSLDTVQSAVEDMTYILNENHRAGGAEQFRIMDAGSRLAAARESARSMDMLLLAVAVVVLIVSGIGIMNVMFVTVKERTREIGTLKAIGAKKREILNQFLIEAALISLTGGVIGV</sequence>
<dbReference type="PANTHER" id="PTHR30572:SF4">
    <property type="entry name" value="ABC TRANSPORTER PERMEASE YTRF"/>
    <property type="match status" value="1"/>
</dbReference>
<evidence type="ECO:0000256" key="6">
    <source>
        <dbReference type="ARBA" id="ARBA00038076"/>
    </source>
</evidence>
<feature type="non-terminal residue" evidence="10">
    <location>
        <position position="337"/>
    </location>
</feature>
<dbReference type="Proteomes" id="UP000054705">
    <property type="component" value="Unassembled WGS sequence"/>
</dbReference>
<name>A0A124FYY2_9FIRM</name>
<dbReference type="InterPro" id="IPR050250">
    <property type="entry name" value="Macrolide_Exporter_MacB"/>
</dbReference>
<evidence type="ECO:0000256" key="7">
    <source>
        <dbReference type="SAM" id="Phobius"/>
    </source>
</evidence>
<feature type="transmembrane region" description="Helical" evidence="7">
    <location>
        <begin position="272"/>
        <end position="297"/>
    </location>
</feature>
<evidence type="ECO:0000256" key="1">
    <source>
        <dbReference type="ARBA" id="ARBA00004651"/>
    </source>
</evidence>
<organism evidence="10 11">
    <name type="scientific">Pelotomaculum thermopropionicum</name>
    <dbReference type="NCBI Taxonomy" id="110500"/>
    <lineage>
        <taxon>Bacteria</taxon>
        <taxon>Bacillati</taxon>
        <taxon>Bacillota</taxon>
        <taxon>Clostridia</taxon>
        <taxon>Eubacteriales</taxon>
        <taxon>Desulfotomaculaceae</taxon>
        <taxon>Pelotomaculum</taxon>
    </lineage>
</organism>
<keyword evidence="4 7" id="KW-1133">Transmembrane helix</keyword>
<evidence type="ECO:0000313" key="11">
    <source>
        <dbReference type="Proteomes" id="UP000054705"/>
    </source>
</evidence>
<evidence type="ECO:0000256" key="4">
    <source>
        <dbReference type="ARBA" id="ARBA00022989"/>
    </source>
</evidence>
<dbReference type="GO" id="GO:0005886">
    <property type="term" value="C:plasma membrane"/>
    <property type="evidence" value="ECO:0007669"/>
    <property type="project" value="UniProtKB-SubCell"/>
</dbReference>
<evidence type="ECO:0000259" key="9">
    <source>
        <dbReference type="Pfam" id="PF12704"/>
    </source>
</evidence>
<accession>A0A124FYY2</accession>
<reference evidence="11" key="1">
    <citation type="journal article" date="2015" name="MBio">
        <title>Genome-Resolved Metagenomic Analysis Reveals Roles for Candidate Phyla and Other Microbial Community Members in Biogeochemical Transformations in Oil Reservoirs.</title>
        <authorList>
            <person name="Hu P."/>
            <person name="Tom L."/>
            <person name="Singh A."/>
            <person name="Thomas B.C."/>
            <person name="Baker B.J."/>
            <person name="Piceno Y.M."/>
            <person name="Andersen G.L."/>
            <person name="Banfield J.F."/>
        </authorList>
    </citation>
    <scope>NUCLEOTIDE SEQUENCE [LARGE SCALE GENOMIC DNA]</scope>
</reference>
<comment type="subcellular location">
    <subcellularLocation>
        <location evidence="1">Cell membrane</location>
        <topology evidence="1">Multi-pass membrane protein</topology>
    </subcellularLocation>
</comment>
<evidence type="ECO:0000259" key="8">
    <source>
        <dbReference type="Pfam" id="PF02687"/>
    </source>
</evidence>
<evidence type="ECO:0000256" key="2">
    <source>
        <dbReference type="ARBA" id="ARBA00022475"/>
    </source>
</evidence>
<dbReference type="Pfam" id="PF02687">
    <property type="entry name" value="FtsX"/>
    <property type="match status" value="1"/>
</dbReference>
<evidence type="ECO:0000313" key="10">
    <source>
        <dbReference type="EMBL" id="KUK82600.1"/>
    </source>
</evidence>
<keyword evidence="2" id="KW-1003">Cell membrane</keyword>
<dbReference type="GO" id="GO:0022857">
    <property type="term" value="F:transmembrane transporter activity"/>
    <property type="evidence" value="ECO:0007669"/>
    <property type="project" value="TreeGrafter"/>
</dbReference>
<proteinExistence type="inferred from homology"/>